<reference evidence="2 3" key="1">
    <citation type="submission" date="2016-11" db="EMBL/GenBank/DDBJ databases">
        <title>Sphingorhabdus sp. LPB0140, isolated from marine environment.</title>
        <authorList>
            <person name="Kim E."/>
            <person name="Yi H."/>
        </authorList>
    </citation>
    <scope>NUCLEOTIDE SEQUENCE [LARGE SCALE GENOMIC DNA]</scope>
    <source>
        <strain evidence="2 3">LPB0140</strain>
    </source>
</reference>
<gene>
    <name evidence="2" type="ORF">LPB140_05530</name>
</gene>
<proteinExistence type="predicted"/>
<feature type="domain" description="PilZ" evidence="1">
    <location>
        <begin position="22"/>
        <end position="99"/>
    </location>
</feature>
<evidence type="ECO:0000313" key="2">
    <source>
        <dbReference type="EMBL" id="APG63620.1"/>
    </source>
</evidence>
<dbReference type="AlphaFoldDB" id="A0A1L3JER6"/>
<evidence type="ECO:0000313" key="3">
    <source>
        <dbReference type="Proteomes" id="UP000242561"/>
    </source>
</evidence>
<dbReference type="Pfam" id="PF07238">
    <property type="entry name" value="PilZ"/>
    <property type="match status" value="1"/>
</dbReference>
<accession>A0A1L3JER6</accession>
<dbReference type="EMBL" id="CP018154">
    <property type="protein sequence ID" value="APG63620.1"/>
    <property type="molecule type" value="Genomic_DNA"/>
</dbReference>
<dbReference type="Proteomes" id="UP000242561">
    <property type="component" value="Chromosome"/>
</dbReference>
<protein>
    <recommendedName>
        <fullName evidence="1">PilZ domain-containing protein</fullName>
    </recommendedName>
</protein>
<dbReference type="GO" id="GO:0035438">
    <property type="term" value="F:cyclic-di-GMP binding"/>
    <property type="evidence" value="ECO:0007669"/>
    <property type="project" value="InterPro"/>
</dbReference>
<sequence length="129" mass="14138">MPEKPNFGGASTIPAGQRVSGRDSMFLQAKLRFVNGGSEGIIRVRNISEGGMMAEAPIQAARGEMIEIELRNIGVVPGKIAWVAEGRVGISFDYQIDPKLTRHSVAENNSDIPDYLRRITQKSNGITRR</sequence>
<organism evidence="2 3">
    <name type="scientific">Sphingorhabdus lutea</name>
    <dbReference type="NCBI Taxonomy" id="1913578"/>
    <lineage>
        <taxon>Bacteria</taxon>
        <taxon>Pseudomonadati</taxon>
        <taxon>Pseudomonadota</taxon>
        <taxon>Alphaproteobacteria</taxon>
        <taxon>Sphingomonadales</taxon>
        <taxon>Sphingomonadaceae</taxon>
        <taxon>Sphingorhabdus</taxon>
    </lineage>
</organism>
<name>A0A1L3JER6_9SPHN</name>
<keyword evidence="3" id="KW-1185">Reference proteome</keyword>
<dbReference type="InterPro" id="IPR009875">
    <property type="entry name" value="PilZ_domain"/>
</dbReference>
<evidence type="ECO:0000259" key="1">
    <source>
        <dbReference type="Pfam" id="PF07238"/>
    </source>
</evidence>
<dbReference type="KEGG" id="sphl:LPB140_05530"/>
<dbReference type="SUPFAM" id="SSF141371">
    <property type="entry name" value="PilZ domain-like"/>
    <property type="match status" value="1"/>
</dbReference>